<dbReference type="EMBL" id="JTDE01000265">
    <property type="protein sequence ID" value="KAF7261772.1"/>
    <property type="molecule type" value="Genomic_DNA"/>
</dbReference>
<name>A0A8S9Z4I5_9TREM</name>
<reference evidence="1" key="1">
    <citation type="submission" date="2019-07" db="EMBL/GenBank/DDBJ databases">
        <title>Annotation for the trematode Paragonimus miyazaki's.</title>
        <authorList>
            <person name="Choi Y.-J."/>
        </authorList>
    </citation>
    <scope>NUCLEOTIDE SEQUENCE</scope>
    <source>
        <strain evidence="1">Japan</strain>
    </source>
</reference>
<evidence type="ECO:0000313" key="1">
    <source>
        <dbReference type="EMBL" id="KAF7261772.1"/>
    </source>
</evidence>
<gene>
    <name evidence="1" type="ORF">EG68_02380</name>
</gene>
<evidence type="ECO:0000313" key="2">
    <source>
        <dbReference type="Proteomes" id="UP000822476"/>
    </source>
</evidence>
<sequence>MKRFCRSPELSGPSLNWRLCRIAAEQDDSAATSDIAIDDIPVARSADRSTTVMDAPGKHLDYVVQTLHQPSTRLGPVECKLGFSTAERRKLHAEDV</sequence>
<proteinExistence type="predicted"/>
<organism evidence="1 2">
    <name type="scientific">Paragonimus skrjabini miyazakii</name>
    <dbReference type="NCBI Taxonomy" id="59628"/>
    <lineage>
        <taxon>Eukaryota</taxon>
        <taxon>Metazoa</taxon>
        <taxon>Spiralia</taxon>
        <taxon>Lophotrochozoa</taxon>
        <taxon>Platyhelminthes</taxon>
        <taxon>Trematoda</taxon>
        <taxon>Digenea</taxon>
        <taxon>Plagiorchiida</taxon>
        <taxon>Troglotremata</taxon>
        <taxon>Troglotrematidae</taxon>
        <taxon>Paragonimus</taxon>
    </lineage>
</organism>
<dbReference type="AlphaFoldDB" id="A0A8S9Z4I5"/>
<accession>A0A8S9Z4I5</accession>
<protein>
    <submittedName>
        <fullName evidence="1">Uncharacterized protein</fullName>
    </submittedName>
</protein>
<keyword evidence="2" id="KW-1185">Reference proteome</keyword>
<comment type="caution">
    <text evidence="1">The sequence shown here is derived from an EMBL/GenBank/DDBJ whole genome shotgun (WGS) entry which is preliminary data.</text>
</comment>
<dbReference type="Proteomes" id="UP000822476">
    <property type="component" value="Unassembled WGS sequence"/>
</dbReference>